<protein>
    <submittedName>
        <fullName evidence="5">Sulfatase-like hydrolase/transferase</fullName>
    </submittedName>
</protein>
<dbReference type="Proteomes" id="UP001597375">
    <property type="component" value="Unassembled WGS sequence"/>
</dbReference>
<proteinExistence type="predicted"/>
<dbReference type="Gene3D" id="3.40.720.10">
    <property type="entry name" value="Alkaline Phosphatase, subunit A"/>
    <property type="match status" value="1"/>
</dbReference>
<organism evidence="5 6">
    <name type="scientific">Luteolibacter algae</name>
    <dbReference type="NCBI Taxonomy" id="454151"/>
    <lineage>
        <taxon>Bacteria</taxon>
        <taxon>Pseudomonadati</taxon>
        <taxon>Verrucomicrobiota</taxon>
        <taxon>Verrucomicrobiia</taxon>
        <taxon>Verrucomicrobiales</taxon>
        <taxon>Verrucomicrobiaceae</taxon>
        <taxon>Luteolibacter</taxon>
    </lineage>
</organism>
<dbReference type="PANTHER" id="PTHR45953:SF1">
    <property type="entry name" value="IDURONATE 2-SULFATASE"/>
    <property type="match status" value="1"/>
</dbReference>
<feature type="domain" description="Sulfatase N-terminal" evidence="4">
    <location>
        <begin position="21"/>
        <end position="446"/>
    </location>
</feature>
<dbReference type="CDD" id="cd16153">
    <property type="entry name" value="sulfatase_like"/>
    <property type="match status" value="1"/>
</dbReference>
<evidence type="ECO:0000256" key="3">
    <source>
        <dbReference type="SAM" id="SignalP"/>
    </source>
</evidence>
<sequence length="592" mass="66444">MKPSLILFLLSLPVLASAEKPNVLWIITDDQRLDSINAFNRITIENEDSPLGKVASPQVDRLAAMGTTFVNSFNQNPVCAPSRTAMHTGRYSHSSGVYGFDYYSGAGKAHWRPMVPEVMKEAGYRTVSVGKGGIRYIADPKKKVVGAPYEVDLGYLNEFADAGRFDWVKSMEWKTKIVTDRFRFPDGSELTWSSDPVAQPDDREELTKRLDILREYPPGKTHDQAINAVDSIIGGINPQPPNMTREANYVKELISYLNSDEKTYTTLKGKKVPTIGKSPVFAHIGFDFPHTPVLPPAEFRERFRNLKYKVPEFTEQEMASFTPQLRKLYAGIGSNHFPDEHKQQMIADYYALCAYGDSLVGQAADAFIEYSEKNQQPWLILYVCGDHGWKLNEHGMIAKSSPYDIDLHNPIIVVSSDKKKFPAGRVVKDFTCFVDMAPTFFAAAGYDLSDSRFDYLDGKDLGQVSEGKIPARDYIISEPTPLVVIRTKDYKLALKIRGGKNIGSMLKADLEDLEPIFFDLRNDPEELYNLASDVYYRPVIDAMRTKLQNIVLGDGRVECKWTREGGEPVFVSNFAPGADDGKLELPKLPAKP</sequence>
<evidence type="ECO:0000256" key="1">
    <source>
        <dbReference type="ARBA" id="ARBA00022723"/>
    </source>
</evidence>
<dbReference type="InterPro" id="IPR000917">
    <property type="entry name" value="Sulfatase_N"/>
</dbReference>
<comment type="caution">
    <text evidence="5">The sequence shown here is derived from an EMBL/GenBank/DDBJ whole genome shotgun (WGS) entry which is preliminary data.</text>
</comment>
<evidence type="ECO:0000256" key="2">
    <source>
        <dbReference type="ARBA" id="ARBA00022801"/>
    </source>
</evidence>
<dbReference type="RefSeq" id="WP_386821329.1">
    <property type="nucleotide sequence ID" value="NZ_JBHUIT010000034.1"/>
</dbReference>
<feature type="chain" id="PRO_5045537009" evidence="3">
    <location>
        <begin position="19"/>
        <end position="592"/>
    </location>
</feature>
<evidence type="ECO:0000259" key="4">
    <source>
        <dbReference type="Pfam" id="PF00884"/>
    </source>
</evidence>
<dbReference type="InterPro" id="IPR017850">
    <property type="entry name" value="Alkaline_phosphatase_core_sf"/>
</dbReference>
<dbReference type="Pfam" id="PF00884">
    <property type="entry name" value="Sulfatase"/>
    <property type="match status" value="1"/>
</dbReference>
<feature type="signal peptide" evidence="3">
    <location>
        <begin position="1"/>
        <end position="18"/>
    </location>
</feature>
<dbReference type="PANTHER" id="PTHR45953">
    <property type="entry name" value="IDURONATE 2-SULFATASE"/>
    <property type="match status" value="1"/>
</dbReference>
<keyword evidence="3" id="KW-0732">Signal</keyword>
<evidence type="ECO:0000313" key="6">
    <source>
        <dbReference type="Proteomes" id="UP001597375"/>
    </source>
</evidence>
<dbReference type="SUPFAM" id="SSF53649">
    <property type="entry name" value="Alkaline phosphatase-like"/>
    <property type="match status" value="1"/>
</dbReference>
<keyword evidence="6" id="KW-1185">Reference proteome</keyword>
<accession>A0ABW5DBU4</accession>
<gene>
    <name evidence="5" type="ORF">ACFSSA_14685</name>
</gene>
<keyword evidence="2" id="KW-0378">Hydrolase</keyword>
<keyword evidence="1" id="KW-0479">Metal-binding</keyword>
<dbReference type="EMBL" id="JBHUIT010000034">
    <property type="protein sequence ID" value="MFD2257925.1"/>
    <property type="molecule type" value="Genomic_DNA"/>
</dbReference>
<name>A0ABW5DBU4_9BACT</name>
<reference evidence="6" key="1">
    <citation type="journal article" date="2019" name="Int. J. Syst. Evol. Microbiol.">
        <title>The Global Catalogue of Microorganisms (GCM) 10K type strain sequencing project: providing services to taxonomists for standard genome sequencing and annotation.</title>
        <authorList>
            <consortium name="The Broad Institute Genomics Platform"/>
            <consortium name="The Broad Institute Genome Sequencing Center for Infectious Disease"/>
            <person name="Wu L."/>
            <person name="Ma J."/>
        </authorList>
    </citation>
    <scope>NUCLEOTIDE SEQUENCE [LARGE SCALE GENOMIC DNA]</scope>
    <source>
        <strain evidence="6">CGMCC 4.7106</strain>
    </source>
</reference>
<evidence type="ECO:0000313" key="5">
    <source>
        <dbReference type="EMBL" id="MFD2257925.1"/>
    </source>
</evidence>